<keyword evidence="2" id="KW-1185">Reference proteome</keyword>
<organism evidence="1 2">
    <name type="scientific">Photobacterium indicum</name>
    <dbReference type="NCBI Taxonomy" id="81447"/>
    <lineage>
        <taxon>Bacteria</taxon>
        <taxon>Pseudomonadati</taxon>
        <taxon>Pseudomonadota</taxon>
        <taxon>Gammaproteobacteria</taxon>
        <taxon>Vibrionales</taxon>
        <taxon>Vibrionaceae</taxon>
        <taxon>Photobacterium</taxon>
    </lineage>
</organism>
<accession>A0A2T3LFB7</accession>
<dbReference type="EMBL" id="PYOC01000001">
    <property type="protein sequence ID" value="PSV50038.1"/>
    <property type="molecule type" value="Genomic_DNA"/>
</dbReference>
<sequence length="105" mass="12134">MDDLMKIYGLDPIIDFTWYSIGNQQQFIDRKLPQLFDELTLNKRPIRITVISDDMSGFFTQRVGIIYEDEFLPVLSDGGYFVSVGRSYSTRLFDGVVYMGVKNDS</sequence>
<dbReference type="Proteomes" id="UP000241803">
    <property type="component" value="Unassembled WGS sequence"/>
</dbReference>
<reference evidence="1 2" key="1">
    <citation type="submission" date="2018-03" db="EMBL/GenBank/DDBJ databases">
        <title>Whole genome sequencing of Histamine producing bacteria.</title>
        <authorList>
            <person name="Butler K."/>
        </authorList>
    </citation>
    <scope>NUCLEOTIDE SEQUENCE [LARGE SCALE GENOMIC DNA]</scope>
    <source>
        <strain evidence="1 2">ATCC 19614</strain>
    </source>
</reference>
<proteinExistence type="predicted"/>
<protein>
    <submittedName>
        <fullName evidence="1">Uncharacterized protein</fullName>
    </submittedName>
</protein>
<dbReference type="AlphaFoldDB" id="A0A2T3LFB7"/>
<comment type="caution">
    <text evidence="1">The sequence shown here is derived from an EMBL/GenBank/DDBJ whole genome shotgun (WGS) entry which is preliminary data.</text>
</comment>
<evidence type="ECO:0000313" key="2">
    <source>
        <dbReference type="Proteomes" id="UP000241803"/>
    </source>
</evidence>
<evidence type="ECO:0000313" key="1">
    <source>
        <dbReference type="EMBL" id="PSV50038.1"/>
    </source>
</evidence>
<gene>
    <name evidence="1" type="ORF">C9J47_05670</name>
</gene>
<name>A0A2T3LFB7_9GAMM</name>